<reference evidence="3" key="1">
    <citation type="submission" date="2016-11" db="UniProtKB">
        <authorList>
            <consortium name="WormBaseParasite"/>
        </authorList>
    </citation>
    <scope>IDENTIFICATION</scope>
</reference>
<proteinExistence type="predicted"/>
<feature type="signal peptide" evidence="1">
    <location>
        <begin position="1"/>
        <end position="20"/>
    </location>
</feature>
<evidence type="ECO:0000313" key="2">
    <source>
        <dbReference type="Proteomes" id="UP000095287"/>
    </source>
</evidence>
<evidence type="ECO:0000256" key="1">
    <source>
        <dbReference type="SAM" id="SignalP"/>
    </source>
</evidence>
<sequence>MGVQEVLSISFVLLISHSLATPPPLEPLQIASTARPPLKSRSSQSCYLPCSTPCAPSSGGRQKRAVFYGISEEAKQQLRKKRQAEPKGLEKITVQSTTTLSTCRNAEVQSILRKRISSDVETSMYRIRDNLNAECLSNYLVVCSAKGKAFSYKSRLMSLCSHNNGMVACFVFEM</sequence>
<organism evidence="2 3">
    <name type="scientific">Steinernema glaseri</name>
    <dbReference type="NCBI Taxonomy" id="37863"/>
    <lineage>
        <taxon>Eukaryota</taxon>
        <taxon>Metazoa</taxon>
        <taxon>Ecdysozoa</taxon>
        <taxon>Nematoda</taxon>
        <taxon>Chromadorea</taxon>
        <taxon>Rhabditida</taxon>
        <taxon>Tylenchina</taxon>
        <taxon>Panagrolaimomorpha</taxon>
        <taxon>Strongyloidoidea</taxon>
        <taxon>Steinernematidae</taxon>
        <taxon>Steinernema</taxon>
    </lineage>
</organism>
<keyword evidence="2" id="KW-1185">Reference proteome</keyword>
<dbReference type="Proteomes" id="UP000095287">
    <property type="component" value="Unplaced"/>
</dbReference>
<keyword evidence="1" id="KW-0732">Signal</keyword>
<accession>A0A1I7ZCW9</accession>
<protein>
    <submittedName>
        <fullName evidence="3">Ground-like domain-containing protein</fullName>
    </submittedName>
</protein>
<feature type="chain" id="PRO_5009313280" evidence="1">
    <location>
        <begin position="21"/>
        <end position="174"/>
    </location>
</feature>
<name>A0A1I7ZCW9_9BILA</name>
<dbReference type="WBParaSite" id="L893_g2509.t1">
    <property type="protein sequence ID" value="L893_g2509.t1"/>
    <property type="gene ID" value="L893_g2509"/>
</dbReference>
<dbReference type="AlphaFoldDB" id="A0A1I7ZCW9"/>
<evidence type="ECO:0000313" key="3">
    <source>
        <dbReference type="WBParaSite" id="L893_g2509.t1"/>
    </source>
</evidence>